<evidence type="ECO:0000313" key="1">
    <source>
        <dbReference type="EMBL" id="CCJ71859.1"/>
    </source>
</evidence>
<gene>
    <name evidence="1" type="ORF">BN137_1205</name>
</gene>
<dbReference type="Proteomes" id="UP000009340">
    <property type="component" value="Unassembled WGS sequence"/>
</dbReference>
<protein>
    <submittedName>
        <fullName evidence="1">Uncharacterized protein</fullName>
    </submittedName>
</protein>
<name>K8A7Z3_9ENTR</name>
<reference evidence="1" key="1">
    <citation type="submission" date="2012-07" db="EMBL/GenBank/DDBJ databases">
        <authorList>
            <person name="Cummings C."/>
        </authorList>
    </citation>
    <scope>NUCLEOTIDE SEQUENCE</scope>
    <source>
        <strain evidence="1">1330</strain>
    </source>
</reference>
<proteinExistence type="predicted"/>
<dbReference type="AlphaFoldDB" id="K8A7Z3"/>
<dbReference type="EMBL" id="CAKW01000049">
    <property type="protein sequence ID" value="CCJ71859.1"/>
    <property type="molecule type" value="Genomic_DNA"/>
</dbReference>
<accession>K8A7Z3</accession>
<evidence type="ECO:0000313" key="2">
    <source>
        <dbReference type="Proteomes" id="UP000009340"/>
    </source>
</evidence>
<sequence length="39" mass="4635">MRQFIHLTAESRNIYRYWIISGRGRLLVLLYLPEKSLAG</sequence>
<comment type="caution">
    <text evidence="1">The sequence shown here is derived from an EMBL/GenBank/DDBJ whole genome shotgun (WGS) entry which is preliminary data.</text>
</comment>
<organism evidence="1 2">
    <name type="scientific">Cronobacter condimenti 1330</name>
    <dbReference type="NCBI Taxonomy" id="1073999"/>
    <lineage>
        <taxon>Bacteria</taxon>
        <taxon>Pseudomonadati</taxon>
        <taxon>Pseudomonadota</taxon>
        <taxon>Gammaproteobacteria</taxon>
        <taxon>Enterobacterales</taxon>
        <taxon>Enterobacteriaceae</taxon>
        <taxon>Cronobacter</taxon>
    </lineage>
</organism>